<dbReference type="InterPro" id="IPR013249">
    <property type="entry name" value="RNA_pol_sigma70_r4_t2"/>
</dbReference>
<evidence type="ECO:0000313" key="2">
    <source>
        <dbReference type="EMBL" id="QEL19611.1"/>
    </source>
</evidence>
<evidence type="ECO:0000313" key="3">
    <source>
        <dbReference type="Proteomes" id="UP000324974"/>
    </source>
</evidence>
<dbReference type="AlphaFoldDB" id="A0A5C1AK80"/>
<dbReference type="InterPro" id="IPR036388">
    <property type="entry name" value="WH-like_DNA-bd_sf"/>
</dbReference>
<dbReference type="InterPro" id="IPR013324">
    <property type="entry name" value="RNA_pol_sigma_r3/r4-like"/>
</dbReference>
<accession>A0A5C1AK80</accession>
<dbReference type="Proteomes" id="UP000324974">
    <property type="component" value="Chromosome"/>
</dbReference>
<sequence length="64" mass="7313">MWTEFHRRVAELPDDERSVFEMHYYLDLPQAEIAAALALHPRKVSRLWLAATDKLSDCLAGSGN</sequence>
<keyword evidence="3" id="KW-1185">Reference proteome</keyword>
<proteinExistence type="predicted"/>
<dbReference type="OrthoDB" id="4864396at2"/>
<dbReference type="KEGG" id="lrs:PX52LOC_06687"/>
<feature type="domain" description="RNA polymerase sigma factor 70 region 4 type 2" evidence="1">
    <location>
        <begin position="4"/>
        <end position="45"/>
    </location>
</feature>
<protein>
    <recommendedName>
        <fullName evidence="1">RNA polymerase sigma factor 70 region 4 type 2 domain-containing protein</fullName>
    </recommendedName>
</protein>
<dbReference type="RefSeq" id="WP_149113981.1">
    <property type="nucleotide sequence ID" value="NZ_CP042425.1"/>
</dbReference>
<dbReference type="Gene3D" id="1.10.10.10">
    <property type="entry name" value="Winged helix-like DNA-binding domain superfamily/Winged helix DNA-binding domain"/>
    <property type="match status" value="1"/>
</dbReference>
<dbReference type="SUPFAM" id="SSF88659">
    <property type="entry name" value="Sigma3 and sigma4 domains of RNA polymerase sigma factors"/>
    <property type="match status" value="1"/>
</dbReference>
<dbReference type="Pfam" id="PF08281">
    <property type="entry name" value="Sigma70_r4_2"/>
    <property type="match status" value="1"/>
</dbReference>
<dbReference type="GO" id="GO:0016987">
    <property type="term" value="F:sigma factor activity"/>
    <property type="evidence" value="ECO:0007669"/>
    <property type="project" value="InterPro"/>
</dbReference>
<name>A0A5C1AK80_9BACT</name>
<dbReference type="EMBL" id="CP042425">
    <property type="protein sequence ID" value="QEL19611.1"/>
    <property type="molecule type" value="Genomic_DNA"/>
</dbReference>
<reference evidence="3" key="1">
    <citation type="submission" date="2019-08" db="EMBL/GenBank/DDBJ databases">
        <title>Limnoglobus roseus gen. nov., sp. nov., a novel freshwater planctomycete with a giant genome from the family Gemmataceae.</title>
        <authorList>
            <person name="Kulichevskaya I.S."/>
            <person name="Naumoff D.G."/>
            <person name="Miroshnikov K."/>
            <person name="Ivanova A."/>
            <person name="Philippov D.A."/>
            <person name="Hakobyan A."/>
            <person name="Rijpstra I.C."/>
            <person name="Sinninghe Damste J.S."/>
            <person name="Liesack W."/>
            <person name="Dedysh S.N."/>
        </authorList>
    </citation>
    <scope>NUCLEOTIDE SEQUENCE [LARGE SCALE GENOMIC DNA]</scope>
    <source>
        <strain evidence="3">PX52</strain>
    </source>
</reference>
<evidence type="ECO:0000259" key="1">
    <source>
        <dbReference type="Pfam" id="PF08281"/>
    </source>
</evidence>
<gene>
    <name evidence="2" type="ORF">PX52LOC_06687</name>
</gene>
<dbReference type="GO" id="GO:0006352">
    <property type="term" value="P:DNA-templated transcription initiation"/>
    <property type="evidence" value="ECO:0007669"/>
    <property type="project" value="InterPro"/>
</dbReference>
<organism evidence="2 3">
    <name type="scientific">Limnoglobus roseus</name>
    <dbReference type="NCBI Taxonomy" id="2598579"/>
    <lineage>
        <taxon>Bacteria</taxon>
        <taxon>Pseudomonadati</taxon>
        <taxon>Planctomycetota</taxon>
        <taxon>Planctomycetia</taxon>
        <taxon>Gemmatales</taxon>
        <taxon>Gemmataceae</taxon>
        <taxon>Limnoglobus</taxon>
    </lineage>
</organism>
<dbReference type="GO" id="GO:0003677">
    <property type="term" value="F:DNA binding"/>
    <property type="evidence" value="ECO:0007669"/>
    <property type="project" value="InterPro"/>
</dbReference>